<dbReference type="RefSeq" id="WP_111268596.1">
    <property type="nucleotide sequence ID" value="NZ_QKWW01000006.1"/>
</dbReference>
<organism evidence="1 2">
    <name type="scientific">Paenibacillus silvae</name>
    <dbReference type="NCBI Taxonomy" id="1325358"/>
    <lineage>
        <taxon>Bacteria</taxon>
        <taxon>Bacillati</taxon>
        <taxon>Bacillota</taxon>
        <taxon>Bacilli</taxon>
        <taxon>Bacillales</taxon>
        <taxon>Paenibacillaceae</taxon>
        <taxon>Paenibacillus</taxon>
    </lineage>
</organism>
<dbReference type="AlphaFoldDB" id="A0A2W6NNU7"/>
<protein>
    <submittedName>
        <fullName evidence="1">Uncharacterized protein</fullName>
    </submittedName>
</protein>
<evidence type="ECO:0000313" key="1">
    <source>
        <dbReference type="EMBL" id="PZT57445.1"/>
    </source>
</evidence>
<dbReference type="Proteomes" id="UP000249204">
    <property type="component" value="Unassembled WGS sequence"/>
</dbReference>
<reference evidence="1 2" key="1">
    <citation type="submission" date="2018-06" db="EMBL/GenBank/DDBJ databases">
        <title>Isolation of heavy metals resistant Paenibacillus silvae NC2 from Gold-Copper mine in ZiJin, China.</title>
        <authorList>
            <person name="Xu J."/>
            <person name="Mazhar H.S."/>
            <person name="Rensing C."/>
        </authorList>
    </citation>
    <scope>NUCLEOTIDE SEQUENCE [LARGE SCALE GENOMIC DNA]</scope>
    <source>
        <strain evidence="1 2">NC2</strain>
    </source>
</reference>
<accession>A0A2W6NNU7</accession>
<sequence length="125" mass="14773">MDYNCRIVCSIPVRGLVDKHEYEIKIGDILHVQSQSIDKAKWFVYIPSIGRYDYIEKYHFEFVIDKYLIYPRFFGDFQLPVISENIHSYTCIPPSGCATWVSKGDATIEEYSETQRVNCDEIRFR</sequence>
<dbReference type="EMBL" id="QKWW01000006">
    <property type="protein sequence ID" value="PZT57445.1"/>
    <property type="molecule type" value="Genomic_DNA"/>
</dbReference>
<evidence type="ECO:0000313" key="2">
    <source>
        <dbReference type="Proteomes" id="UP000249204"/>
    </source>
</evidence>
<gene>
    <name evidence="1" type="ORF">DN757_01970</name>
</gene>
<name>A0A2W6NNU7_9BACL</name>
<proteinExistence type="predicted"/>
<comment type="caution">
    <text evidence="1">The sequence shown here is derived from an EMBL/GenBank/DDBJ whole genome shotgun (WGS) entry which is preliminary data.</text>
</comment>